<comment type="caution">
    <text evidence="1">The sequence shown here is derived from an EMBL/GenBank/DDBJ whole genome shotgun (WGS) entry which is preliminary data.</text>
</comment>
<sequence>MQNEASTLAKGNKQMKESIKFMRQHQEMQKAFMKSLKEQTQMLKIQIEGQTKAMMNSSFGELPTSQLQLHAPNQSPAVTAEYMPPPLPPLVPPPTIPFGQPLSDHFIITGSSNFNPLN</sequence>
<reference evidence="1 2" key="2">
    <citation type="journal article" date="2017" name="Front. Plant Sci.">
        <title>Gene Classification and Mining of Molecular Markers Useful in Red Clover (Trifolium pratense) Breeding.</title>
        <authorList>
            <person name="Istvanek J."/>
            <person name="Dluhosova J."/>
            <person name="Dluhos P."/>
            <person name="Patkova L."/>
            <person name="Nedelnik J."/>
            <person name="Repkova J."/>
        </authorList>
    </citation>
    <scope>NUCLEOTIDE SEQUENCE [LARGE SCALE GENOMIC DNA]</scope>
    <source>
        <strain evidence="2">cv. Tatra</strain>
        <tissue evidence="1">Young leaves</tissue>
    </source>
</reference>
<protein>
    <submittedName>
        <fullName evidence="1">Uncharacterized protein</fullName>
    </submittedName>
</protein>
<dbReference type="Proteomes" id="UP000236291">
    <property type="component" value="Unassembled WGS sequence"/>
</dbReference>
<proteinExistence type="predicted"/>
<organism evidence="1 2">
    <name type="scientific">Trifolium pratense</name>
    <name type="common">Red clover</name>
    <dbReference type="NCBI Taxonomy" id="57577"/>
    <lineage>
        <taxon>Eukaryota</taxon>
        <taxon>Viridiplantae</taxon>
        <taxon>Streptophyta</taxon>
        <taxon>Embryophyta</taxon>
        <taxon>Tracheophyta</taxon>
        <taxon>Spermatophyta</taxon>
        <taxon>Magnoliopsida</taxon>
        <taxon>eudicotyledons</taxon>
        <taxon>Gunneridae</taxon>
        <taxon>Pentapetalae</taxon>
        <taxon>rosids</taxon>
        <taxon>fabids</taxon>
        <taxon>Fabales</taxon>
        <taxon>Fabaceae</taxon>
        <taxon>Papilionoideae</taxon>
        <taxon>50 kb inversion clade</taxon>
        <taxon>NPAAA clade</taxon>
        <taxon>Hologalegina</taxon>
        <taxon>IRL clade</taxon>
        <taxon>Trifolieae</taxon>
        <taxon>Trifolium</taxon>
    </lineage>
</organism>
<evidence type="ECO:0000313" key="2">
    <source>
        <dbReference type="Proteomes" id="UP000236291"/>
    </source>
</evidence>
<dbReference type="AlphaFoldDB" id="A0A2K3L4C6"/>
<evidence type="ECO:0000313" key="1">
    <source>
        <dbReference type="EMBL" id="PNX73391.1"/>
    </source>
</evidence>
<accession>A0A2K3L4C6</accession>
<gene>
    <name evidence="1" type="ORF">L195_g029291</name>
</gene>
<reference evidence="1 2" key="1">
    <citation type="journal article" date="2014" name="Am. J. Bot.">
        <title>Genome assembly and annotation for red clover (Trifolium pratense; Fabaceae).</title>
        <authorList>
            <person name="Istvanek J."/>
            <person name="Jaros M."/>
            <person name="Krenek A."/>
            <person name="Repkova J."/>
        </authorList>
    </citation>
    <scope>NUCLEOTIDE SEQUENCE [LARGE SCALE GENOMIC DNA]</scope>
    <source>
        <strain evidence="2">cv. Tatra</strain>
        <tissue evidence="1">Young leaves</tissue>
    </source>
</reference>
<name>A0A2K3L4C6_TRIPR</name>
<dbReference type="EMBL" id="ASHM01025971">
    <property type="protein sequence ID" value="PNX73391.1"/>
    <property type="molecule type" value="Genomic_DNA"/>
</dbReference>